<reference evidence="6" key="1">
    <citation type="submission" date="2022-07" db="EMBL/GenBank/DDBJ databases">
        <title>Phylogenomic reconstructions and comparative analyses of Kickxellomycotina fungi.</title>
        <authorList>
            <person name="Reynolds N.K."/>
            <person name="Stajich J.E."/>
            <person name="Barry K."/>
            <person name="Grigoriev I.V."/>
            <person name="Crous P."/>
            <person name="Smith M.E."/>
        </authorList>
    </citation>
    <scope>NUCLEOTIDE SEQUENCE</scope>
    <source>
        <strain evidence="6">NBRC 100468</strain>
    </source>
</reference>
<dbReference type="Proteomes" id="UP001150538">
    <property type="component" value="Unassembled WGS sequence"/>
</dbReference>
<dbReference type="InterPro" id="IPR050316">
    <property type="entry name" value="Tyrosinase/Hemocyanin"/>
</dbReference>
<sequence length="551" mass="60817">MKVLSTLTKCLFGFAAISTMLISTAADDDDVCGVGRVRKEIRDLTDSEWSDLSYAIQMIQKDGVFDEFAKTHDKLFPLVHSNPMFFWFHRRFLLDFESRLQKYKPNVMLPYWDEARDAQNPAGSAVLTDKYLGGNGAGSDMCVSNGIQKGMTFNYPKTACLKRQYSSGMNSWYAPEFIAAMIATPDTLANFSTNLQGTVHARPHMDIGGDMIYNFAPLDFIFMVHHANMDRLWALWQAQSPQNAQTYDGKDSKGNQLTPDTLITSYKETLSSVMYLNHGIACYSYSDVGAPPNVDDYLDDDDDDDDKQQSQANSTSPSGGNTTTPDADPVSASKSSPQGTPTNDNNGKQPASWFMAPDGTLANIKRFVSKILKRSQPDAPGSSGQQQPLNDLVAKIANSTLLANSTAQVTNSTAKPKCKAKGLVSNLAKSISPMKTHPIRHLPQELKEKYFGGKLSVKWMRKVFSPLPGYKPIESDDDLQKYASIAVPCPIDPARAKYMKMDYSHLKAAHEKYIEFVKDLTDAGYVSPYFTANPDGKNGTCNLAALLYSVS</sequence>
<dbReference type="EMBL" id="JANBPU010000143">
    <property type="protein sequence ID" value="KAJ1915506.1"/>
    <property type="molecule type" value="Genomic_DNA"/>
</dbReference>
<feature type="signal peptide" evidence="4">
    <location>
        <begin position="1"/>
        <end position="26"/>
    </location>
</feature>
<keyword evidence="4" id="KW-0732">Signal</keyword>
<evidence type="ECO:0000259" key="5">
    <source>
        <dbReference type="PROSITE" id="PS00497"/>
    </source>
</evidence>
<protein>
    <recommendedName>
        <fullName evidence="5">Tyrosinase copper-binding domain-containing protein</fullName>
    </recommendedName>
</protein>
<dbReference type="PRINTS" id="PR00092">
    <property type="entry name" value="TYROSINASE"/>
</dbReference>
<feature type="compositionally biased region" description="Low complexity" evidence="3">
    <location>
        <begin position="313"/>
        <end position="325"/>
    </location>
</feature>
<dbReference type="InterPro" id="IPR002227">
    <property type="entry name" value="Tyrosinase_Cu-bd"/>
</dbReference>
<keyword evidence="1" id="KW-0479">Metal-binding</keyword>
<feature type="chain" id="PRO_5040939037" description="Tyrosinase copper-binding domain-containing protein" evidence="4">
    <location>
        <begin position="27"/>
        <end position="551"/>
    </location>
</feature>
<dbReference type="InterPro" id="IPR008922">
    <property type="entry name" value="Di-copper_centre_dom_sf"/>
</dbReference>
<comment type="caution">
    <text evidence="6">The sequence shown here is derived from an EMBL/GenBank/DDBJ whole genome shotgun (WGS) entry which is preliminary data.</text>
</comment>
<dbReference type="Pfam" id="PF00264">
    <property type="entry name" value="Tyrosinase"/>
    <property type="match status" value="1"/>
</dbReference>
<accession>A0A9W8DN30</accession>
<evidence type="ECO:0000313" key="7">
    <source>
        <dbReference type="Proteomes" id="UP001150538"/>
    </source>
</evidence>
<feature type="compositionally biased region" description="Polar residues" evidence="3">
    <location>
        <begin position="332"/>
        <end position="349"/>
    </location>
</feature>
<dbReference type="PROSITE" id="PS00497">
    <property type="entry name" value="TYROSINASE_1"/>
    <property type="match status" value="1"/>
</dbReference>
<evidence type="ECO:0000256" key="4">
    <source>
        <dbReference type="SAM" id="SignalP"/>
    </source>
</evidence>
<dbReference type="OrthoDB" id="6132182at2759"/>
<dbReference type="SUPFAM" id="SSF48056">
    <property type="entry name" value="Di-copper centre-containing domain"/>
    <property type="match status" value="1"/>
</dbReference>
<dbReference type="GO" id="GO:0016491">
    <property type="term" value="F:oxidoreductase activity"/>
    <property type="evidence" value="ECO:0007669"/>
    <property type="project" value="InterPro"/>
</dbReference>
<feature type="region of interest" description="Disordered" evidence="3">
    <location>
        <begin position="292"/>
        <end position="355"/>
    </location>
</feature>
<feature type="compositionally biased region" description="Acidic residues" evidence="3">
    <location>
        <begin position="296"/>
        <end position="306"/>
    </location>
</feature>
<evidence type="ECO:0000256" key="1">
    <source>
        <dbReference type="ARBA" id="ARBA00022723"/>
    </source>
</evidence>
<dbReference type="Gene3D" id="1.10.1280.10">
    <property type="entry name" value="Di-copper center containing domain from catechol oxidase"/>
    <property type="match status" value="1"/>
</dbReference>
<organism evidence="6 7">
    <name type="scientific">Mycoemilia scoparia</name>
    <dbReference type="NCBI Taxonomy" id="417184"/>
    <lineage>
        <taxon>Eukaryota</taxon>
        <taxon>Fungi</taxon>
        <taxon>Fungi incertae sedis</taxon>
        <taxon>Zoopagomycota</taxon>
        <taxon>Kickxellomycotina</taxon>
        <taxon>Kickxellomycetes</taxon>
        <taxon>Kickxellales</taxon>
        <taxon>Kickxellaceae</taxon>
        <taxon>Mycoemilia</taxon>
    </lineage>
</organism>
<dbReference type="AlphaFoldDB" id="A0A9W8DN30"/>
<feature type="domain" description="Tyrosinase copper-binding" evidence="5">
    <location>
        <begin position="80"/>
        <end position="97"/>
    </location>
</feature>
<gene>
    <name evidence="6" type="ORF">H4219_004288</name>
</gene>
<evidence type="ECO:0000256" key="3">
    <source>
        <dbReference type="SAM" id="MobiDB-lite"/>
    </source>
</evidence>
<evidence type="ECO:0000256" key="2">
    <source>
        <dbReference type="ARBA" id="ARBA00023008"/>
    </source>
</evidence>
<proteinExistence type="predicted"/>
<dbReference type="GO" id="GO:0046872">
    <property type="term" value="F:metal ion binding"/>
    <property type="evidence" value="ECO:0007669"/>
    <property type="project" value="UniProtKB-KW"/>
</dbReference>
<dbReference type="PANTHER" id="PTHR11474">
    <property type="entry name" value="TYROSINASE FAMILY MEMBER"/>
    <property type="match status" value="1"/>
</dbReference>
<dbReference type="PANTHER" id="PTHR11474:SF126">
    <property type="entry name" value="TYROSINASE-LIKE PROTEIN TYR-1-RELATED"/>
    <property type="match status" value="1"/>
</dbReference>
<keyword evidence="7" id="KW-1185">Reference proteome</keyword>
<name>A0A9W8DN30_9FUNG</name>
<evidence type="ECO:0000313" key="6">
    <source>
        <dbReference type="EMBL" id="KAJ1915506.1"/>
    </source>
</evidence>
<keyword evidence="2" id="KW-0186">Copper</keyword>